<dbReference type="WBParaSite" id="NBR_0001744101-mRNA-1">
    <property type="protein sequence ID" value="NBR_0001744101-mRNA-1"/>
    <property type="gene ID" value="NBR_0001744101"/>
</dbReference>
<dbReference type="Proteomes" id="UP000271162">
    <property type="component" value="Unassembled WGS sequence"/>
</dbReference>
<gene>
    <name evidence="1" type="ORF">NBR_LOCUS17442</name>
</gene>
<reference evidence="3" key="1">
    <citation type="submission" date="2017-02" db="UniProtKB">
        <authorList>
            <consortium name="WormBaseParasite"/>
        </authorList>
    </citation>
    <scope>IDENTIFICATION</scope>
</reference>
<evidence type="ECO:0000313" key="2">
    <source>
        <dbReference type="Proteomes" id="UP000271162"/>
    </source>
</evidence>
<accession>A0A0N4YK89</accession>
<name>A0A0N4YK89_NIPBR</name>
<proteinExistence type="predicted"/>
<reference evidence="1 2" key="2">
    <citation type="submission" date="2018-11" db="EMBL/GenBank/DDBJ databases">
        <authorList>
            <consortium name="Pathogen Informatics"/>
        </authorList>
    </citation>
    <scope>NUCLEOTIDE SEQUENCE [LARGE SCALE GENOMIC DNA]</scope>
</reference>
<evidence type="ECO:0000313" key="1">
    <source>
        <dbReference type="EMBL" id="VDL81099.1"/>
    </source>
</evidence>
<dbReference type="STRING" id="27835.A0A0N4YK89"/>
<organism evidence="3">
    <name type="scientific">Nippostrongylus brasiliensis</name>
    <name type="common">Rat hookworm</name>
    <dbReference type="NCBI Taxonomy" id="27835"/>
    <lineage>
        <taxon>Eukaryota</taxon>
        <taxon>Metazoa</taxon>
        <taxon>Ecdysozoa</taxon>
        <taxon>Nematoda</taxon>
        <taxon>Chromadorea</taxon>
        <taxon>Rhabditida</taxon>
        <taxon>Rhabditina</taxon>
        <taxon>Rhabditomorpha</taxon>
        <taxon>Strongyloidea</taxon>
        <taxon>Heligmosomidae</taxon>
        <taxon>Nippostrongylus</taxon>
    </lineage>
</organism>
<dbReference type="EMBL" id="UYSL01022768">
    <property type="protein sequence ID" value="VDL81099.1"/>
    <property type="molecule type" value="Genomic_DNA"/>
</dbReference>
<keyword evidence="2" id="KW-1185">Reference proteome</keyword>
<sequence length="90" mass="10180">MRSASSSDPEPLMDDSTSNQIQWTSETFLQLRAEFLADRTEGKALDILKRMVVIDVKQVDDNAWLECKDLITLLLNAIPVSTLLETQQVQ</sequence>
<protein>
    <submittedName>
        <fullName evidence="3">26S proteasome non-ATPase regulatory subunit 5 (inferred by orthology to a human protein)</fullName>
    </submittedName>
</protein>
<evidence type="ECO:0000313" key="3">
    <source>
        <dbReference type="WBParaSite" id="NBR_0001744101-mRNA-1"/>
    </source>
</evidence>
<dbReference type="AlphaFoldDB" id="A0A0N4YK89"/>